<accession>A0A6I2KZA1</accession>
<gene>
    <name evidence="2" type="ORF">GJ699_16045</name>
</gene>
<organism evidence="2 3">
    <name type="scientific">Duganella guangzhouensis</name>
    <dbReference type="NCBI Taxonomy" id="2666084"/>
    <lineage>
        <taxon>Bacteria</taxon>
        <taxon>Pseudomonadati</taxon>
        <taxon>Pseudomonadota</taxon>
        <taxon>Betaproteobacteria</taxon>
        <taxon>Burkholderiales</taxon>
        <taxon>Oxalobacteraceae</taxon>
        <taxon>Telluria group</taxon>
        <taxon>Duganella</taxon>
    </lineage>
</organism>
<evidence type="ECO:0000313" key="2">
    <source>
        <dbReference type="EMBL" id="MRW91505.1"/>
    </source>
</evidence>
<evidence type="ECO:0000313" key="3">
    <source>
        <dbReference type="Proteomes" id="UP000433309"/>
    </source>
</evidence>
<reference evidence="2 3" key="1">
    <citation type="submission" date="2019-11" db="EMBL/GenBank/DDBJ databases">
        <title>Novel species isolated from a subtropical stream in China.</title>
        <authorList>
            <person name="Lu H."/>
        </authorList>
    </citation>
    <scope>NUCLEOTIDE SEQUENCE [LARGE SCALE GENOMIC DNA]</scope>
    <source>
        <strain evidence="2 3">FT80W</strain>
    </source>
</reference>
<name>A0A6I2KZA1_9BURK</name>
<proteinExistence type="predicted"/>
<sequence length="146" mass="15974">MRRRRARRGLAAVEMALLLPLFVSLLVFPLFLGRVFWHYTAIERAAQDAARYLSRVPLGDMNNPARAPAAAAVAGQIVAAELAELSPGSIPYGLTTLCDGQICIGVVTPSTVTVNIQLYLEDTSFSWLTWQPLPLVVEASYPYIGR</sequence>
<dbReference type="Pfam" id="PF07811">
    <property type="entry name" value="TadE"/>
    <property type="match status" value="1"/>
</dbReference>
<feature type="domain" description="TadE-like" evidence="1">
    <location>
        <begin position="9"/>
        <end position="51"/>
    </location>
</feature>
<protein>
    <recommendedName>
        <fullName evidence="1">TadE-like domain-containing protein</fullName>
    </recommendedName>
</protein>
<comment type="caution">
    <text evidence="2">The sequence shown here is derived from an EMBL/GenBank/DDBJ whole genome shotgun (WGS) entry which is preliminary data.</text>
</comment>
<keyword evidence="3" id="KW-1185">Reference proteome</keyword>
<dbReference type="AlphaFoldDB" id="A0A6I2KZA1"/>
<dbReference type="RefSeq" id="WP_154377994.1">
    <property type="nucleotide sequence ID" value="NZ_WKJK01000008.1"/>
</dbReference>
<dbReference type="InterPro" id="IPR012495">
    <property type="entry name" value="TadE-like_dom"/>
</dbReference>
<dbReference type="EMBL" id="WKJK01000008">
    <property type="protein sequence ID" value="MRW91505.1"/>
    <property type="molecule type" value="Genomic_DNA"/>
</dbReference>
<dbReference type="Proteomes" id="UP000433309">
    <property type="component" value="Unassembled WGS sequence"/>
</dbReference>
<evidence type="ECO:0000259" key="1">
    <source>
        <dbReference type="Pfam" id="PF07811"/>
    </source>
</evidence>